<organism evidence="3 4">
    <name type="scientific">Candidatus Komeilibacteria bacterium CG11_big_fil_rev_8_21_14_0_20_36_20</name>
    <dbReference type="NCBI Taxonomy" id="1974477"/>
    <lineage>
        <taxon>Bacteria</taxon>
        <taxon>Candidatus Komeiliibacteriota</taxon>
    </lineage>
</organism>
<keyword evidence="1" id="KW-0812">Transmembrane</keyword>
<feature type="domain" description="Sulfatase N-terminal" evidence="2">
    <location>
        <begin position="170"/>
        <end position="434"/>
    </location>
</feature>
<feature type="transmembrane region" description="Helical" evidence="1">
    <location>
        <begin position="63"/>
        <end position="80"/>
    </location>
</feature>
<dbReference type="Gene3D" id="3.40.720.10">
    <property type="entry name" value="Alkaline Phosphatase, subunit A"/>
    <property type="match status" value="1"/>
</dbReference>
<comment type="caution">
    <text evidence="3">The sequence shown here is derived from an EMBL/GenBank/DDBJ whole genome shotgun (WGS) entry which is preliminary data.</text>
</comment>
<keyword evidence="1" id="KW-1133">Transmembrane helix</keyword>
<evidence type="ECO:0000256" key="1">
    <source>
        <dbReference type="SAM" id="Phobius"/>
    </source>
</evidence>
<dbReference type="Proteomes" id="UP000230564">
    <property type="component" value="Unassembled WGS sequence"/>
</dbReference>
<keyword evidence="1" id="KW-0472">Membrane</keyword>
<protein>
    <recommendedName>
        <fullName evidence="2">Sulfatase N-terminal domain-containing protein</fullName>
    </recommendedName>
</protein>
<gene>
    <name evidence="3" type="ORF">COV55_03740</name>
</gene>
<dbReference type="SUPFAM" id="SSF53649">
    <property type="entry name" value="Alkaline phosphatase-like"/>
    <property type="match status" value="1"/>
</dbReference>
<accession>A0A2H0NCI1</accession>
<dbReference type="AlphaFoldDB" id="A0A2H0NCI1"/>
<evidence type="ECO:0000313" key="4">
    <source>
        <dbReference type="Proteomes" id="UP000230564"/>
    </source>
</evidence>
<proteinExistence type="predicted"/>
<evidence type="ECO:0000313" key="3">
    <source>
        <dbReference type="EMBL" id="PIR06609.1"/>
    </source>
</evidence>
<evidence type="ECO:0000259" key="2">
    <source>
        <dbReference type="Pfam" id="PF00884"/>
    </source>
</evidence>
<feature type="transmembrane region" description="Helical" evidence="1">
    <location>
        <begin position="119"/>
        <end position="138"/>
    </location>
</feature>
<name>A0A2H0NCI1_9BACT</name>
<dbReference type="InterPro" id="IPR000917">
    <property type="entry name" value="Sulfatase_N"/>
</dbReference>
<dbReference type="Pfam" id="PF00884">
    <property type="entry name" value="Sulfatase"/>
    <property type="match status" value="1"/>
</dbReference>
<feature type="transmembrane region" description="Helical" evidence="1">
    <location>
        <begin position="86"/>
        <end position="107"/>
    </location>
</feature>
<sequence length="511" mass="60062">MLSKKIILHPFLFAIAPTLSLYEHNKDMVDFYYLLKPLTVSLLGGIIIFLISRKLIKNKNKAHLIASLFILLFFIFDYLFEIFLFWGYLITLLSWLVIFIAVTSLIISSQKKFDNLNNYFDLLALILVLWPIVSVAYYEYESRTFYQTLPEVNYDQNLDLSWQEPTVKPDIYYIIFDGYARQDILQSRYGYDNSDFINFLEDKGFYVADQSRSNYVQTYFSLASSLNFEYVNQATEQFQNSNNRGPIRRMLRDNKVYDFLKNNNYTFVALPATWTGTYRNTKADIFMRLDGSANNNSINANEFNTFLIDMTPLKFILTRNNRFELLKETTLFLFDHMKDIAEIKEPTFIYAHFITQHPPFIFDETGFVAPDNDCGGDGSHYYKDCPGVEEYREKYIKQLKFTNEKIKVMIEEILAKSETAPIIILQADHGSGSGLDWSSLENTDFVERRSIFNAYYVPTTTREQLYPTITPVNSFRVIFNSVFKTNLKILEDRTYFAIWPQPYNYIDITDW</sequence>
<feature type="transmembrane region" description="Helical" evidence="1">
    <location>
        <begin position="31"/>
        <end position="51"/>
    </location>
</feature>
<dbReference type="InterPro" id="IPR017850">
    <property type="entry name" value="Alkaline_phosphatase_core_sf"/>
</dbReference>
<dbReference type="EMBL" id="PCWQ01000012">
    <property type="protein sequence ID" value="PIR06609.1"/>
    <property type="molecule type" value="Genomic_DNA"/>
</dbReference>
<reference evidence="3 4" key="1">
    <citation type="submission" date="2017-09" db="EMBL/GenBank/DDBJ databases">
        <title>Depth-based differentiation of microbial function through sediment-hosted aquifers and enrichment of novel symbionts in the deep terrestrial subsurface.</title>
        <authorList>
            <person name="Probst A.J."/>
            <person name="Ladd B."/>
            <person name="Jarett J.K."/>
            <person name="Geller-Mcgrath D.E."/>
            <person name="Sieber C.M."/>
            <person name="Emerson J.B."/>
            <person name="Anantharaman K."/>
            <person name="Thomas B.C."/>
            <person name="Malmstrom R."/>
            <person name="Stieglmeier M."/>
            <person name="Klingl A."/>
            <person name="Woyke T."/>
            <person name="Ryan C.M."/>
            <person name="Banfield J.F."/>
        </authorList>
    </citation>
    <scope>NUCLEOTIDE SEQUENCE [LARGE SCALE GENOMIC DNA]</scope>
    <source>
        <strain evidence="3">CG11_big_fil_rev_8_21_14_0_20_36_20</strain>
    </source>
</reference>